<keyword evidence="1" id="KW-0812">Transmembrane</keyword>
<keyword evidence="1" id="KW-0472">Membrane</keyword>
<gene>
    <name evidence="2" type="ORF">NIES593_11385</name>
</gene>
<feature type="transmembrane region" description="Helical" evidence="1">
    <location>
        <begin position="226"/>
        <end position="247"/>
    </location>
</feature>
<name>A0A1U7HHJ1_9CYAN</name>
<feature type="transmembrane region" description="Helical" evidence="1">
    <location>
        <begin position="103"/>
        <end position="124"/>
    </location>
</feature>
<dbReference type="NCBIfam" id="NF038305">
    <property type="entry name" value="HpsJ_fam"/>
    <property type="match status" value="1"/>
</dbReference>
<evidence type="ECO:0000256" key="1">
    <source>
        <dbReference type="SAM" id="Phobius"/>
    </source>
</evidence>
<accession>A0A1U7HHJ1</accession>
<sequence length="250" mass="28391">MAKSSTNKPTDKLTETVDELWQFSSGLSRSLNLLHWIGYGFLALTLFDLVEIFVPSRFMNPVWEMQMLGALVEQAPVPLIGLALVFFGEPNLRARWERPILKFLSWSALLLAVLFFLLIPLGLLNTVRLDRQIDKEISAQLDRDIAQFQQVKSQLELVQTQEELEKLVSRLDSQALAQEVKNAPQLEEGKKQVASSIAIAQRKITVEAEETQASRQLTLLKKSVKWNLGALICGVLFLLTWQATYWARLL</sequence>
<evidence type="ECO:0000313" key="3">
    <source>
        <dbReference type="Proteomes" id="UP000186868"/>
    </source>
</evidence>
<feature type="transmembrane region" description="Helical" evidence="1">
    <location>
        <begin position="33"/>
        <end position="54"/>
    </location>
</feature>
<organism evidence="2 3">
    <name type="scientific">Hydrococcus rivularis NIES-593</name>
    <dbReference type="NCBI Taxonomy" id="1921803"/>
    <lineage>
        <taxon>Bacteria</taxon>
        <taxon>Bacillati</taxon>
        <taxon>Cyanobacteriota</taxon>
        <taxon>Cyanophyceae</taxon>
        <taxon>Pleurocapsales</taxon>
        <taxon>Hydrococcaceae</taxon>
        <taxon>Hydrococcus</taxon>
    </lineage>
</organism>
<evidence type="ECO:0000313" key="2">
    <source>
        <dbReference type="EMBL" id="OKH23053.1"/>
    </source>
</evidence>
<comment type="caution">
    <text evidence="2">The sequence shown here is derived from an EMBL/GenBank/DDBJ whole genome shotgun (WGS) entry which is preliminary data.</text>
</comment>
<dbReference type="Proteomes" id="UP000186868">
    <property type="component" value="Unassembled WGS sequence"/>
</dbReference>
<proteinExistence type="predicted"/>
<dbReference type="STRING" id="1921803.NIES593_11385"/>
<dbReference type="OrthoDB" id="532366at2"/>
<dbReference type="EMBL" id="MRCB01000011">
    <property type="protein sequence ID" value="OKH23053.1"/>
    <property type="molecule type" value="Genomic_DNA"/>
</dbReference>
<protein>
    <submittedName>
        <fullName evidence="2">Uncharacterized protein</fullName>
    </submittedName>
</protein>
<keyword evidence="3" id="KW-1185">Reference proteome</keyword>
<feature type="transmembrane region" description="Helical" evidence="1">
    <location>
        <begin position="66"/>
        <end position="88"/>
    </location>
</feature>
<reference evidence="2 3" key="1">
    <citation type="submission" date="2016-11" db="EMBL/GenBank/DDBJ databases">
        <title>Draft Genome Sequences of Nine Cyanobacterial Strains from Diverse Habitats.</title>
        <authorList>
            <person name="Zhu T."/>
            <person name="Hou S."/>
            <person name="Lu X."/>
            <person name="Hess W.R."/>
        </authorList>
    </citation>
    <scope>NUCLEOTIDE SEQUENCE [LARGE SCALE GENOMIC DNA]</scope>
    <source>
        <strain evidence="2 3">NIES-593</strain>
    </source>
</reference>
<dbReference type="InterPro" id="IPR047709">
    <property type="entry name" value="HpsJ-like"/>
</dbReference>
<keyword evidence="1" id="KW-1133">Transmembrane helix</keyword>
<dbReference type="AlphaFoldDB" id="A0A1U7HHJ1"/>
<dbReference type="RefSeq" id="WP_073599685.1">
    <property type="nucleotide sequence ID" value="NZ_MRCB01000011.1"/>
</dbReference>